<protein>
    <submittedName>
        <fullName evidence="1">Uncharacterized protein</fullName>
    </submittedName>
</protein>
<comment type="caution">
    <text evidence="1">The sequence shown here is derived from an EMBL/GenBank/DDBJ whole genome shotgun (WGS) entry which is preliminary data.</text>
</comment>
<evidence type="ECO:0000313" key="2">
    <source>
        <dbReference type="Proteomes" id="UP001271007"/>
    </source>
</evidence>
<reference evidence="1" key="1">
    <citation type="submission" date="2023-04" db="EMBL/GenBank/DDBJ databases">
        <title>Black Yeasts Isolated from many extreme environments.</title>
        <authorList>
            <person name="Coleine C."/>
            <person name="Stajich J.E."/>
            <person name="Selbmann L."/>
        </authorList>
    </citation>
    <scope>NUCLEOTIDE SEQUENCE</scope>
    <source>
        <strain evidence="1">CCFEE 5312</strain>
    </source>
</reference>
<gene>
    <name evidence="1" type="ORF">LTR09_012000</name>
</gene>
<dbReference type="Proteomes" id="UP001271007">
    <property type="component" value="Unassembled WGS sequence"/>
</dbReference>
<sequence>MHAWRSAQYRVGRTFVKEYFRHSPVSPPEEDWDDRNQLYSLLSKIHDSTLYPHSEKLRELLVGATRALVEKFPNGYEGTAERKKG</sequence>
<name>A0AAJ0G9S7_9PEZI</name>
<dbReference type="AlphaFoldDB" id="A0AAJ0G9S7"/>
<keyword evidence="2" id="KW-1185">Reference proteome</keyword>
<proteinExistence type="predicted"/>
<organism evidence="1 2">
    <name type="scientific">Extremus antarcticus</name>
    <dbReference type="NCBI Taxonomy" id="702011"/>
    <lineage>
        <taxon>Eukaryota</taxon>
        <taxon>Fungi</taxon>
        <taxon>Dikarya</taxon>
        <taxon>Ascomycota</taxon>
        <taxon>Pezizomycotina</taxon>
        <taxon>Dothideomycetes</taxon>
        <taxon>Dothideomycetidae</taxon>
        <taxon>Mycosphaerellales</taxon>
        <taxon>Extremaceae</taxon>
        <taxon>Extremus</taxon>
    </lineage>
</organism>
<dbReference type="EMBL" id="JAWDJX010000088">
    <property type="protein sequence ID" value="KAK3046545.1"/>
    <property type="molecule type" value="Genomic_DNA"/>
</dbReference>
<evidence type="ECO:0000313" key="1">
    <source>
        <dbReference type="EMBL" id="KAK3046545.1"/>
    </source>
</evidence>
<accession>A0AAJ0G9S7</accession>